<dbReference type="EMBL" id="CAJJDN010000260">
    <property type="protein sequence ID" value="CAD8130072.1"/>
    <property type="molecule type" value="Genomic_DNA"/>
</dbReference>
<organism evidence="2 3">
    <name type="scientific">Paramecium sonneborni</name>
    <dbReference type="NCBI Taxonomy" id="65129"/>
    <lineage>
        <taxon>Eukaryota</taxon>
        <taxon>Sar</taxon>
        <taxon>Alveolata</taxon>
        <taxon>Ciliophora</taxon>
        <taxon>Intramacronucleata</taxon>
        <taxon>Oligohymenophorea</taxon>
        <taxon>Peniculida</taxon>
        <taxon>Parameciidae</taxon>
        <taxon>Paramecium</taxon>
    </lineage>
</organism>
<evidence type="ECO:0000313" key="2">
    <source>
        <dbReference type="EMBL" id="CAD8130072.1"/>
    </source>
</evidence>
<dbReference type="Proteomes" id="UP000692954">
    <property type="component" value="Unassembled WGS sequence"/>
</dbReference>
<accession>A0A8S1RS26</accession>
<protein>
    <submittedName>
        <fullName evidence="2">Uncharacterized protein</fullName>
    </submittedName>
</protein>
<comment type="caution">
    <text evidence="2">The sequence shown here is derived from an EMBL/GenBank/DDBJ whole genome shotgun (WGS) entry which is preliminary data.</text>
</comment>
<evidence type="ECO:0000313" key="3">
    <source>
        <dbReference type="Proteomes" id="UP000692954"/>
    </source>
</evidence>
<sequence length="179" mass="21332">MRIMIIINSFDQCIKILSKQMDSKNEFIKYKGLYERECLQIKELNQVNQINKLDKYLQKEIKFQRELKNYWLKLNNQVIILLMVSAKINEINSLKTQITKQESIVKQVKVIDSSNPTDLRLLLEDLKKKLDKFQQDQSNLEKLKKELEAMNSLNSDLHISKKCLDNQQNDIKKLYQQIK</sequence>
<name>A0A8S1RS26_9CILI</name>
<proteinExistence type="predicted"/>
<keyword evidence="3" id="KW-1185">Reference proteome</keyword>
<dbReference type="AlphaFoldDB" id="A0A8S1RS26"/>
<keyword evidence="1" id="KW-0175">Coiled coil</keyword>
<feature type="coiled-coil region" evidence="1">
    <location>
        <begin position="123"/>
        <end position="160"/>
    </location>
</feature>
<reference evidence="2" key="1">
    <citation type="submission" date="2021-01" db="EMBL/GenBank/DDBJ databases">
        <authorList>
            <consortium name="Genoscope - CEA"/>
            <person name="William W."/>
        </authorList>
    </citation>
    <scope>NUCLEOTIDE SEQUENCE</scope>
</reference>
<gene>
    <name evidence="2" type="ORF">PSON_ATCC_30995.1.T2600016</name>
</gene>
<evidence type="ECO:0000256" key="1">
    <source>
        <dbReference type="SAM" id="Coils"/>
    </source>
</evidence>